<feature type="compositionally biased region" description="Low complexity" evidence="2">
    <location>
        <begin position="10"/>
        <end position="42"/>
    </location>
</feature>
<dbReference type="RefSeq" id="XP_028883845.1">
    <property type="nucleotide sequence ID" value="XM_029025022.1"/>
</dbReference>
<dbReference type="AlphaFoldDB" id="A0A1X0NZY5"/>
<keyword evidence="1" id="KW-0479">Metal-binding</keyword>
<gene>
    <name evidence="4" type="ORF">TM35_000113130</name>
</gene>
<reference evidence="4 5" key="1">
    <citation type="submission" date="2017-03" db="EMBL/GenBank/DDBJ databases">
        <title>An alternative strategy for trypanosome survival in the mammalian bloodstream revealed through genome and transcriptome analysis of the ubiquitous bovine parasite Trypanosoma (Megatrypanum) theileri.</title>
        <authorList>
            <person name="Kelly S."/>
            <person name="Ivens A."/>
            <person name="Mott A."/>
            <person name="O'Neill E."/>
            <person name="Emms D."/>
            <person name="Macleod O."/>
            <person name="Voorheis P."/>
            <person name="Matthews J."/>
            <person name="Matthews K."/>
            <person name="Carrington M."/>
        </authorList>
    </citation>
    <scope>NUCLEOTIDE SEQUENCE [LARGE SCALE GENOMIC DNA]</scope>
    <source>
        <strain evidence="4">Edinburgh</strain>
    </source>
</reference>
<dbReference type="VEuPathDB" id="TriTrypDB:TM35_000113130"/>
<feature type="compositionally biased region" description="Basic and acidic residues" evidence="2">
    <location>
        <begin position="349"/>
        <end position="386"/>
    </location>
</feature>
<comment type="caution">
    <text evidence="4">The sequence shown here is derived from an EMBL/GenBank/DDBJ whole genome shotgun (WGS) entry which is preliminary data.</text>
</comment>
<evidence type="ECO:0000256" key="1">
    <source>
        <dbReference type="PROSITE-ProRule" id="PRU00042"/>
    </source>
</evidence>
<proteinExistence type="predicted"/>
<evidence type="ECO:0000256" key="2">
    <source>
        <dbReference type="SAM" id="MobiDB-lite"/>
    </source>
</evidence>
<protein>
    <recommendedName>
        <fullName evidence="3">C2H2-type domain-containing protein</fullName>
    </recommendedName>
</protein>
<evidence type="ECO:0000313" key="4">
    <source>
        <dbReference type="EMBL" id="ORC89779.1"/>
    </source>
</evidence>
<feature type="region of interest" description="Disordered" evidence="2">
    <location>
        <begin position="1"/>
        <end position="42"/>
    </location>
</feature>
<evidence type="ECO:0000259" key="3">
    <source>
        <dbReference type="PROSITE" id="PS50157"/>
    </source>
</evidence>
<organism evidence="4 5">
    <name type="scientific">Trypanosoma theileri</name>
    <dbReference type="NCBI Taxonomy" id="67003"/>
    <lineage>
        <taxon>Eukaryota</taxon>
        <taxon>Discoba</taxon>
        <taxon>Euglenozoa</taxon>
        <taxon>Kinetoplastea</taxon>
        <taxon>Metakinetoplastina</taxon>
        <taxon>Trypanosomatida</taxon>
        <taxon>Trypanosomatidae</taxon>
        <taxon>Trypanosoma</taxon>
    </lineage>
</organism>
<keyword evidence="5" id="KW-1185">Reference proteome</keyword>
<dbReference type="GeneID" id="39984802"/>
<dbReference type="PROSITE" id="PS50157">
    <property type="entry name" value="ZINC_FINGER_C2H2_2"/>
    <property type="match status" value="1"/>
</dbReference>
<feature type="domain" description="C2H2-type" evidence="3">
    <location>
        <begin position="328"/>
        <end position="359"/>
    </location>
</feature>
<name>A0A1X0NZY5_9TRYP</name>
<sequence>MKRGPYQRGSSSANTPLSTNTSPPATTTVSTSTTALTPPASNSSPILQCPECFNVFLTWTKFTQHLETTQHYSARCVECRELLKCFGPKFPYRHEALTGHRGILGTFYVRDDYRLDHPPHLTLPQYCCECLVVFLTPLALAEHLRNDHHVTAIKDKAHCLTCGIYGTIAEMTVHRMDKLNLKEVHKFEVMGLNAAKYLKRCPQLPPWPQEVKSYIILYQCPVCVLLFVSWDLVERHMATTGHCKDIHLLVRARPGHREGGDEVLSAEEFEVLVDKDDPEMAALICETLPEPNSTNQEEKKKRKKKDDKKDDKDKDNKDDDDDDHLVVFQCPEEDCARVFLTHGELFEHMEKDGHHPMEPNEEREKEETTEEHHLEEEEGYDEKKDTSEEEEEIVPSWKWNVSAYEVECSAKKLVKYFGFVRCPHCRRILTSDSEELIHMQMHHPEKLAPLVPSTSLPKRRQRCMSH</sequence>
<dbReference type="SMART" id="SM00355">
    <property type="entry name" value="ZnF_C2H2"/>
    <property type="match status" value="5"/>
</dbReference>
<keyword evidence="1" id="KW-0863">Zinc-finger</keyword>
<dbReference type="PROSITE" id="PS00028">
    <property type="entry name" value="ZINC_FINGER_C2H2_1"/>
    <property type="match status" value="3"/>
</dbReference>
<keyword evidence="1" id="KW-0862">Zinc</keyword>
<feature type="region of interest" description="Disordered" evidence="2">
    <location>
        <begin position="285"/>
        <end position="323"/>
    </location>
</feature>
<dbReference type="EMBL" id="NBCO01000011">
    <property type="protein sequence ID" value="ORC89779.1"/>
    <property type="molecule type" value="Genomic_DNA"/>
</dbReference>
<feature type="region of interest" description="Disordered" evidence="2">
    <location>
        <begin position="349"/>
        <end position="389"/>
    </location>
</feature>
<dbReference type="GO" id="GO:0008270">
    <property type="term" value="F:zinc ion binding"/>
    <property type="evidence" value="ECO:0007669"/>
    <property type="project" value="UniProtKB-KW"/>
</dbReference>
<feature type="compositionally biased region" description="Basic and acidic residues" evidence="2">
    <location>
        <begin position="307"/>
        <end position="317"/>
    </location>
</feature>
<evidence type="ECO:0000313" key="5">
    <source>
        <dbReference type="Proteomes" id="UP000192257"/>
    </source>
</evidence>
<dbReference type="InterPro" id="IPR013087">
    <property type="entry name" value="Znf_C2H2_type"/>
</dbReference>
<accession>A0A1X0NZY5</accession>
<dbReference type="OrthoDB" id="271591at2759"/>
<dbReference type="Proteomes" id="UP000192257">
    <property type="component" value="Unassembled WGS sequence"/>
</dbReference>